<dbReference type="EMBL" id="OAPG01000002">
    <property type="protein sequence ID" value="SNX82346.1"/>
    <property type="molecule type" value="Genomic_DNA"/>
</dbReference>
<proteinExistence type="predicted"/>
<reference evidence="2" key="1">
    <citation type="submission" date="2023-10" db="EMBL/GenBank/DDBJ databases">
        <authorList>
            <person name="Guldener U."/>
        </authorList>
    </citation>
    <scope>NUCLEOTIDE SEQUENCE</scope>
    <source>
        <strain evidence="2">Mp4</strain>
    </source>
</reference>
<dbReference type="AlphaFoldDB" id="A0AAJ4XIJ7"/>
<comment type="caution">
    <text evidence="2">The sequence shown here is derived from an EMBL/GenBank/DDBJ whole genome shotgun (WGS) entry which is preliminary data.</text>
</comment>
<evidence type="ECO:0000256" key="1">
    <source>
        <dbReference type="SAM" id="MobiDB-lite"/>
    </source>
</evidence>
<protein>
    <submittedName>
        <fullName evidence="2">Uncharacterized protein</fullName>
    </submittedName>
</protein>
<sequence length="105" mass="11869">MPFDRPCLLPKPLSSHTGRRGTHGPRWDTSIVLKRLCALFPPCANLFAPPRAAHFGCREMVGGPGVDQMFDRRFSETHRMLCRAYHASARQHVIEYEVLEGLHAS</sequence>
<evidence type="ECO:0000313" key="3">
    <source>
        <dbReference type="Proteomes" id="UP001294444"/>
    </source>
</evidence>
<gene>
    <name evidence="2" type="ORF">MEPE_01052</name>
</gene>
<accession>A0AAJ4XIJ7</accession>
<dbReference type="Proteomes" id="UP001294444">
    <property type="component" value="Unassembled WGS sequence"/>
</dbReference>
<keyword evidence="3" id="KW-1185">Reference proteome</keyword>
<feature type="region of interest" description="Disordered" evidence="1">
    <location>
        <begin position="1"/>
        <end position="24"/>
    </location>
</feature>
<evidence type="ECO:0000313" key="2">
    <source>
        <dbReference type="EMBL" id="SNX82346.1"/>
    </source>
</evidence>
<organism evidence="2 3">
    <name type="scientific">Melanopsichium pennsylvanicum</name>
    <dbReference type="NCBI Taxonomy" id="63383"/>
    <lineage>
        <taxon>Eukaryota</taxon>
        <taxon>Fungi</taxon>
        <taxon>Dikarya</taxon>
        <taxon>Basidiomycota</taxon>
        <taxon>Ustilaginomycotina</taxon>
        <taxon>Ustilaginomycetes</taxon>
        <taxon>Ustilaginales</taxon>
        <taxon>Ustilaginaceae</taxon>
        <taxon>Melanopsichium</taxon>
    </lineage>
</organism>
<name>A0AAJ4XIJ7_9BASI</name>